<reference evidence="3" key="1">
    <citation type="journal article" date="2019" name="Int. J. Syst. Evol. Microbiol.">
        <title>The Global Catalogue of Microorganisms (GCM) 10K type strain sequencing project: providing services to taxonomists for standard genome sequencing and annotation.</title>
        <authorList>
            <consortium name="The Broad Institute Genomics Platform"/>
            <consortium name="The Broad Institute Genome Sequencing Center for Infectious Disease"/>
            <person name="Wu L."/>
            <person name="Ma J."/>
        </authorList>
    </citation>
    <scope>NUCLEOTIDE SEQUENCE [LARGE SCALE GENOMIC DNA]</scope>
    <source>
        <strain evidence="3">CGMCC 1.12376</strain>
    </source>
</reference>
<gene>
    <name evidence="2" type="primary">yabQ</name>
    <name evidence="2" type="ORF">ACFSBH_03165</name>
</gene>
<keyword evidence="1" id="KW-1133">Transmembrane helix</keyword>
<dbReference type="Pfam" id="PF09578">
    <property type="entry name" value="Spore_YabQ"/>
    <property type="match status" value="1"/>
</dbReference>
<evidence type="ECO:0000313" key="2">
    <source>
        <dbReference type="EMBL" id="MFD1606663.1"/>
    </source>
</evidence>
<evidence type="ECO:0000313" key="3">
    <source>
        <dbReference type="Proteomes" id="UP001597221"/>
    </source>
</evidence>
<keyword evidence="3" id="KW-1185">Reference proteome</keyword>
<sequence>MTLSVQFATMAIMVLSGIYLGIAQDTFRRFSVHWKGKRVTSYFLEISFWLLQTLIIFYCLFLVNAGEIRLYIFLACLLGFSFYQALLNTLYKRLLERVIDIFRAIFQFFKRLFILLIIMPLKWIFLVCSSVIIFLFQIVIKLLGFIFKVILFPFLLIGRMLQPFIPEKFKKLLHKSSPIYSTIRIKLKKGIEYLTFRRR</sequence>
<organism evidence="2 3">
    <name type="scientific">Oceanobacillus luteolus</name>
    <dbReference type="NCBI Taxonomy" id="1274358"/>
    <lineage>
        <taxon>Bacteria</taxon>
        <taxon>Bacillati</taxon>
        <taxon>Bacillota</taxon>
        <taxon>Bacilli</taxon>
        <taxon>Bacillales</taxon>
        <taxon>Bacillaceae</taxon>
        <taxon>Oceanobacillus</taxon>
    </lineage>
</organism>
<dbReference type="InterPro" id="IPR019074">
    <property type="entry name" value="YabQ"/>
</dbReference>
<dbReference type="NCBIfam" id="TIGR02893">
    <property type="entry name" value="spore_yabQ"/>
    <property type="match status" value="1"/>
</dbReference>
<feature type="transmembrane region" description="Helical" evidence="1">
    <location>
        <begin position="6"/>
        <end position="22"/>
    </location>
</feature>
<feature type="transmembrane region" description="Helical" evidence="1">
    <location>
        <begin position="42"/>
        <end position="64"/>
    </location>
</feature>
<protein>
    <submittedName>
        <fullName evidence="2">Spore cortex biosynthesis protein YabQ</fullName>
    </submittedName>
</protein>
<keyword evidence="1" id="KW-0812">Transmembrane</keyword>
<feature type="transmembrane region" description="Helical" evidence="1">
    <location>
        <begin position="70"/>
        <end position="91"/>
    </location>
</feature>
<dbReference type="EMBL" id="JBHUDE010000009">
    <property type="protein sequence ID" value="MFD1606663.1"/>
    <property type="molecule type" value="Genomic_DNA"/>
</dbReference>
<feature type="transmembrane region" description="Helical" evidence="1">
    <location>
        <begin position="142"/>
        <end position="161"/>
    </location>
</feature>
<feature type="transmembrane region" description="Helical" evidence="1">
    <location>
        <begin position="112"/>
        <end position="136"/>
    </location>
</feature>
<dbReference type="Proteomes" id="UP001597221">
    <property type="component" value="Unassembled WGS sequence"/>
</dbReference>
<dbReference type="RefSeq" id="WP_379596013.1">
    <property type="nucleotide sequence ID" value="NZ_JBHUDE010000009.1"/>
</dbReference>
<evidence type="ECO:0000256" key="1">
    <source>
        <dbReference type="SAM" id="Phobius"/>
    </source>
</evidence>
<name>A0ABW4HMN3_9BACI</name>
<keyword evidence="1" id="KW-0472">Membrane</keyword>
<comment type="caution">
    <text evidence="2">The sequence shown here is derived from an EMBL/GenBank/DDBJ whole genome shotgun (WGS) entry which is preliminary data.</text>
</comment>
<accession>A0ABW4HMN3</accession>
<proteinExistence type="predicted"/>